<dbReference type="InterPro" id="IPR002083">
    <property type="entry name" value="MATH/TRAF_dom"/>
</dbReference>
<dbReference type="Gene3D" id="3.30.710.10">
    <property type="entry name" value="Potassium Channel Kv1.1, Chain A"/>
    <property type="match status" value="1"/>
</dbReference>
<dbReference type="Gene3D" id="2.60.210.10">
    <property type="entry name" value="Apoptosis, Tumor Necrosis Factor Receptor Associated Protein 2, Chain A"/>
    <property type="match status" value="1"/>
</dbReference>
<feature type="domain" description="MATH" evidence="2">
    <location>
        <begin position="11"/>
        <end position="170"/>
    </location>
</feature>
<proteinExistence type="predicted"/>
<accession>A0A9N8WN32</accession>
<dbReference type="SMART" id="SM00225">
    <property type="entry name" value="BTB"/>
    <property type="match status" value="1"/>
</dbReference>
<dbReference type="AlphaFoldDB" id="A0A9N8WN32"/>
<dbReference type="SUPFAM" id="SSF54695">
    <property type="entry name" value="POZ domain"/>
    <property type="match status" value="1"/>
</dbReference>
<dbReference type="SUPFAM" id="SSF49599">
    <property type="entry name" value="TRAF domain-like"/>
    <property type="match status" value="1"/>
</dbReference>
<reference evidence="3" key="1">
    <citation type="submission" date="2021-06" db="EMBL/GenBank/DDBJ databases">
        <authorList>
            <person name="Kallberg Y."/>
            <person name="Tangrot J."/>
            <person name="Rosling A."/>
        </authorList>
    </citation>
    <scope>NUCLEOTIDE SEQUENCE</scope>
    <source>
        <strain evidence="3">IN212</strain>
    </source>
</reference>
<feature type="domain" description="BTB" evidence="1">
    <location>
        <begin position="201"/>
        <end position="269"/>
    </location>
</feature>
<dbReference type="PROSITE" id="PS50144">
    <property type="entry name" value="MATH"/>
    <property type="match status" value="1"/>
</dbReference>
<protein>
    <submittedName>
        <fullName evidence="3">18730_t:CDS:1</fullName>
    </submittedName>
</protein>
<dbReference type="PANTHER" id="PTHR24413">
    <property type="entry name" value="SPECKLE-TYPE POZ PROTEIN"/>
    <property type="match status" value="1"/>
</dbReference>
<dbReference type="InterPro" id="IPR011333">
    <property type="entry name" value="SKP1/BTB/POZ_sf"/>
</dbReference>
<organism evidence="3 4">
    <name type="scientific">Racocetra fulgida</name>
    <dbReference type="NCBI Taxonomy" id="60492"/>
    <lineage>
        <taxon>Eukaryota</taxon>
        <taxon>Fungi</taxon>
        <taxon>Fungi incertae sedis</taxon>
        <taxon>Mucoromycota</taxon>
        <taxon>Glomeromycotina</taxon>
        <taxon>Glomeromycetes</taxon>
        <taxon>Diversisporales</taxon>
        <taxon>Gigasporaceae</taxon>
        <taxon>Racocetra</taxon>
    </lineage>
</organism>
<comment type="caution">
    <text evidence="3">The sequence shown here is derived from an EMBL/GenBank/DDBJ whole genome shotgun (WGS) entry which is preliminary data.</text>
</comment>
<dbReference type="Pfam" id="PF22486">
    <property type="entry name" value="MATH_2"/>
    <property type="match status" value="1"/>
</dbReference>
<dbReference type="EMBL" id="CAJVPZ010001459">
    <property type="protein sequence ID" value="CAG8492841.1"/>
    <property type="molecule type" value="Genomic_DNA"/>
</dbReference>
<dbReference type="InterPro" id="IPR008974">
    <property type="entry name" value="TRAF-like"/>
</dbReference>
<dbReference type="Pfam" id="PF00651">
    <property type="entry name" value="BTB"/>
    <property type="match status" value="1"/>
</dbReference>
<gene>
    <name evidence="3" type="ORF">RFULGI_LOCUS2064</name>
</gene>
<dbReference type="Proteomes" id="UP000789396">
    <property type="component" value="Unassembled WGS sequence"/>
</dbReference>
<keyword evidence="4" id="KW-1185">Reference proteome</keyword>
<dbReference type="InterPro" id="IPR000210">
    <property type="entry name" value="BTB/POZ_dom"/>
</dbReference>
<evidence type="ECO:0000313" key="3">
    <source>
        <dbReference type="EMBL" id="CAG8492841.1"/>
    </source>
</evidence>
<name>A0A9N8WN32_9GLOM</name>
<dbReference type="PROSITE" id="PS50097">
    <property type="entry name" value="BTB"/>
    <property type="match status" value="1"/>
</dbReference>
<dbReference type="OrthoDB" id="6359816at2759"/>
<dbReference type="GO" id="GO:0030163">
    <property type="term" value="P:protein catabolic process"/>
    <property type="evidence" value="ECO:0007669"/>
    <property type="project" value="UniProtKB-ARBA"/>
</dbReference>
<evidence type="ECO:0000259" key="1">
    <source>
        <dbReference type="PROSITE" id="PS50097"/>
    </source>
</evidence>
<evidence type="ECO:0000313" key="4">
    <source>
        <dbReference type="Proteomes" id="UP000789396"/>
    </source>
</evidence>
<sequence>MPKNKSCDDSISVHTWILRDFQDHFNEIKPDAYLMSDKFGSSQQLSIHSEGETESKGPTHTWRLKVYPKGRTSSDEHLSIYIKAFPSDYETTHGIPSRTATYQFRLFRLASNSESSDGLSLLEMSKKVTQQFIFESPNQSFGSVKFCPHTKIFPNNKTSTKTDLAIQVNFFSNDQLLKDSKPSECSSLATMEKFFGDDRFNDVEFEFDCGTKIKANRFALALRSQYFEKLFGGDWMESKATTIPIRHSKAESFRAMLYYLYTTKLESGLSLDTLKNLYFEADMREIYGLRDLVVSRMADMIDQDNWGNVVEFSLQIDDERFRKRALTYVEKNWDELKKTKEMKRLFLAKCETMDWISWIEDVIKAKVFGGRI</sequence>
<dbReference type="CDD" id="cd00121">
    <property type="entry name" value="MATH"/>
    <property type="match status" value="1"/>
</dbReference>
<evidence type="ECO:0000259" key="2">
    <source>
        <dbReference type="PROSITE" id="PS50144"/>
    </source>
</evidence>